<evidence type="ECO:0000256" key="1">
    <source>
        <dbReference type="ARBA" id="ARBA00023172"/>
    </source>
</evidence>
<dbReference type="GO" id="GO:0006310">
    <property type="term" value="P:DNA recombination"/>
    <property type="evidence" value="ECO:0007669"/>
    <property type="project" value="UniProtKB-KW"/>
</dbReference>
<keyword evidence="3" id="KW-1185">Reference proteome</keyword>
<dbReference type="Gene3D" id="1.10.443.10">
    <property type="entry name" value="Intergrase catalytic core"/>
    <property type="match status" value="1"/>
</dbReference>
<dbReference type="EMBL" id="WJQU01000001">
    <property type="protein sequence ID" value="KAJ6646733.1"/>
    <property type="molecule type" value="Genomic_DNA"/>
</dbReference>
<protein>
    <submittedName>
        <fullName evidence="2">Uncharacterized protein</fullName>
    </submittedName>
</protein>
<dbReference type="InterPro" id="IPR013762">
    <property type="entry name" value="Integrase-like_cat_sf"/>
</dbReference>
<dbReference type="InterPro" id="IPR011010">
    <property type="entry name" value="DNA_brk_join_enz"/>
</dbReference>
<comment type="caution">
    <text evidence="2">The sequence shown here is derived from an EMBL/GenBank/DDBJ whole genome shotgun (WGS) entry which is preliminary data.</text>
</comment>
<reference evidence="2" key="1">
    <citation type="submission" date="2022-07" db="EMBL/GenBank/DDBJ databases">
        <authorList>
            <person name="Trinca V."/>
            <person name="Uliana J.V.C."/>
            <person name="Torres T.T."/>
            <person name="Ward R.J."/>
            <person name="Monesi N."/>
        </authorList>
    </citation>
    <scope>NUCLEOTIDE SEQUENCE</scope>
    <source>
        <strain evidence="2">HSMRA1968</strain>
        <tissue evidence="2">Whole embryos</tissue>
    </source>
</reference>
<accession>A0A9Q0S7B8</accession>
<keyword evidence="1" id="KW-0233">DNA recombination</keyword>
<dbReference type="OrthoDB" id="7776589at2759"/>
<evidence type="ECO:0000313" key="3">
    <source>
        <dbReference type="Proteomes" id="UP001151699"/>
    </source>
</evidence>
<name>A0A9Q0S7B8_9DIPT</name>
<dbReference type="GO" id="GO:0015074">
    <property type="term" value="P:DNA integration"/>
    <property type="evidence" value="ECO:0007669"/>
    <property type="project" value="InterPro"/>
</dbReference>
<dbReference type="SUPFAM" id="SSF56349">
    <property type="entry name" value="DNA breaking-rejoining enzymes"/>
    <property type="match status" value="1"/>
</dbReference>
<gene>
    <name evidence="2" type="ORF">Bhyg_01947</name>
</gene>
<dbReference type="Proteomes" id="UP001151699">
    <property type="component" value="Chromosome A"/>
</dbReference>
<sequence length="436" mass="50033">MTSPQIEYYSASGVALPPASKDKYIKVYDDFQKWNQLNGNGPITEKLLLKYFEEHAEKSTASTLLVLHSMLKATLRVNDNIDISSYSELFHFLKMKKSDYKPCSSKLFTDDEIEKFLSEAPDQAWLDVKVVCIFGVNGAHSTSKLVNIRIDHIKEYEDMILVTVPKTETSPKRTFTITGHFFSIVKKYMALRPPQSNTRFFIHYKNSKCSTNPIGRNKFYAMPRRMADYLSLPETERYTVNSFRRPTVSNSSYSLMTSNEEEEPTLYDNEISSSHSMDTSGVLTKNVNQTSLNERNGLFETYQTAVHVCTLSCGQVKCAREQNEQSVYHAFTIMKPSSYNIIEVTPAVFGSDPSCRWIVAYTHVSQPVDFSNTKRKFEEITRSIPNNVRIMEKYIRRNSTQLFAAYVVVYGVNCECRKHDFDVVLVQPNDPLDLFD</sequence>
<evidence type="ECO:0000313" key="2">
    <source>
        <dbReference type="EMBL" id="KAJ6646733.1"/>
    </source>
</evidence>
<dbReference type="GO" id="GO:0003677">
    <property type="term" value="F:DNA binding"/>
    <property type="evidence" value="ECO:0007669"/>
    <property type="project" value="InterPro"/>
</dbReference>
<organism evidence="2 3">
    <name type="scientific">Pseudolycoriella hygida</name>
    <dbReference type="NCBI Taxonomy" id="35572"/>
    <lineage>
        <taxon>Eukaryota</taxon>
        <taxon>Metazoa</taxon>
        <taxon>Ecdysozoa</taxon>
        <taxon>Arthropoda</taxon>
        <taxon>Hexapoda</taxon>
        <taxon>Insecta</taxon>
        <taxon>Pterygota</taxon>
        <taxon>Neoptera</taxon>
        <taxon>Endopterygota</taxon>
        <taxon>Diptera</taxon>
        <taxon>Nematocera</taxon>
        <taxon>Sciaroidea</taxon>
        <taxon>Sciaridae</taxon>
        <taxon>Pseudolycoriella</taxon>
    </lineage>
</organism>
<proteinExistence type="predicted"/>
<dbReference type="AlphaFoldDB" id="A0A9Q0S7B8"/>